<comment type="similarity">
    <text evidence="2">Belongs to the KdsC family.</text>
</comment>
<dbReference type="RefSeq" id="WP_058356140.1">
    <property type="nucleotide sequence ID" value="NZ_CABKVG010000008.1"/>
</dbReference>
<comment type="subunit">
    <text evidence="3">Homotetramer.</text>
</comment>
<dbReference type="InterPro" id="IPR050793">
    <property type="entry name" value="CMP-NeuNAc_synthase"/>
</dbReference>
<keyword evidence="6" id="KW-0460">Magnesium</keyword>
<proteinExistence type="inferred from homology"/>
<protein>
    <submittedName>
        <fullName evidence="7">HAD family hydrolase</fullName>
    </submittedName>
</protein>
<dbReference type="GO" id="GO:0016787">
    <property type="term" value="F:hydrolase activity"/>
    <property type="evidence" value="ECO:0007669"/>
    <property type="project" value="UniProtKB-KW"/>
</dbReference>
<gene>
    <name evidence="7" type="ORF">LVJ82_02905</name>
</gene>
<evidence type="ECO:0000256" key="6">
    <source>
        <dbReference type="ARBA" id="ARBA00022842"/>
    </source>
</evidence>
<dbReference type="InterPro" id="IPR023214">
    <property type="entry name" value="HAD_sf"/>
</dbReference>
<keyword evidence="8" id="KW-1185">Reference proteome</keyword>
<evidence type="ECO:0000256" key="3">
    <source>
        <dbReference type="ARBA" id="ARBA00011881"/>
    </source>
</evidence>
<dbReference type="PANTHER" id="PTHR21485">
    <property type="entry name" value="HAD SUPERFAMILY MEMBERS CMAS AND KDSC"/>
    <property type="match status" value="1"/>
</dbReference>
<dbReference type="PANTHER" id="PTHR21485:SF3">
    <property type="entry name" value="N-ACYLNEURAMINATE CYTIDYLYLTRANSFERASE"/>
    <property type="match status" value="1"/>
</dbReference>
<evidence type="ECO:0000256" key="4">
    <source>
        <dbReference type="ARBA" id="ARBA00022723"/>
    </source>
</evidence>
<dbReference type="NCBIfam" id="TIGR01662">
    <property type="entry name" value="HAD-SF-IIIA"/>
    <property type="match status" value="1"/>
</dbReference>
<reference evidence="7 8" key="1">
    <citation type="journal article" date="2022" name="Res Sq">
        <title>Evolution of multicellular longitudinally dividing oral cavity symbionts (Neisseriaceae).</title>
        <authorList>
            <person name="Nyongesa S."/>
            <person name="Weber P."/>
            <person name="Bernet E."/>
            <person name="Pullido F."/>
            <person name="Nieckarz M."/>
            <person name="Delaby M."/>
            <person name="Nieves C."/>
            <person name="Viehboeck T."/>
            <person name="Krause N."/>
            <person name="Rivera-Millot A."/>
            <person name="Nakamura A."/>
            <person name="Vischer N."/>
            <person name="VanNieuwenhze M."/>
            <person name="Brun Y."/>
            <person name="Cava F."/>
            <person name="Bulgheresi S."/>
            <person name="Veyrier F."/>
        </authorList>
    </citation>
    <scope>NUCLEOTIDE SEQUENCE [LARGE SCALE GENOMIC DNA]</scope>
    <source>
        <strain evidence="7 8">SN4</strain>
    </source>
</reference>
<dbReference type="Pfam" id="PF00702">
    <property type="entry name" value="Hydrolase"/>
    <property type="match status" value="1"/>
</dbReference>
<dbReference type="SFLD" id="SFLDG01138">
    <property type="entry name" value="C1.6.2:_Deoxy-d-mannose-octulo"/>
    <property type="match status" value="1"/>
</dbReference>
<dbReference type="SFLD" id="SFLDG01136">
    <property type="entry name" value="C1.6:_Phosphoserine_Phosphatas"/>
    <property type="match status" value="1"/>
</dbReference>
<dbReference type="SFLD" id="SFLDS00003">
    <property type="entry name" value="Haloacid_Dehalogenase"/>
    <property type="match status" value="1"/>
</dbReference>
<keyword evidence="4" id="KW-0479">Metal-binding</keyword>
<dbReference type="Gene3D" id="3.40.50.1000">
    <property type="entry name" value="HAD superfamily/HAD-like"/>
    <property type="match status" value="1"/>
</dbReference>
<evidence type="ECO:0000256" key="1">
    <source>
        <dbReference type="ARBA" id="ARBA00001946"/>
    </source>
</evidence>
<dbReference type="Proteomes" id="UP000832011">
    <property type="component" value="Chromosome"/>
</dbReference>
<dbReference type="InterPro" id="IPR036412">
    <property type="entry name" value="HAD-like_sf"/>
</dbReference>
<dbReference type="PIRSF" id="PIRSF006118">
    <property type="entry name" value="KDO8-P_Ptase"/>
    <property type="match status" value="1"/>
</dbReference>
<evidence type="ECO:0000313" key="7">
    <source>
        <dbReference type="EMBL" id="UOO89954.1"/>
    </source>
</evidence>
<evidence type="ECO:0000313" key="8">
    <source>
        <dbReference type="Proteomes" id="UP000832011"/>
    </source>
</evidence>
<comment type="cofactor">
    <cofactor evidence="1">
        <name>Mg(2+)</name>
        <dbReference type="ChEBI" id="CHEBI:18420"/>
    </cofactor>
</comment>
<dbReference type="SUPFAM" id="SSF56784">
    <property type="entry name" value="HAD-like"/>
    <property type="match status" value="1"/>
</dbReference>
<name>A0ABY4E369_9NEIS</name>
<dbReference type="EMBL" id="CP091511">
    <property type="protein sequence ID" value="UOO89954.1"/>
    <property type="molecule type" value="Genomic_DNA"/>
</dbReference>
<dbReference type="NCBIfam" id="TIGR01670">
    <property type="entry name" value="KdsC-phosphatas"/>
    <property type="match status" value="1"/>
</dbReference>
<accession>A0ABY4E369</accession>
<organism evidence="7 8">
    <name type="scientific">Vitreoscilla massiliensis</name>
    <dbReference type="NCBI Taxonomy" id="1689272"/>
    <lineage>
        <taxon>Bacteria</taxon>
        <taxon>Pseudomonadati</taxon>
        <taxon>Pseudomonadota</taxon>
        <taxon>Betaproteobacteria</taxon>
        <taxon>Neisseriales</taxon>
        <taxon>Neisseriaceae</taxon>
        <taxon>Vitreoscilla</taxon>
    </lineage>
</organism>
<evidence type="ECO:0000256" key="2">
    <source>
        <dbReference type="ARBA" id="ARBA00005893"/>
    </source>
</evidence>
<dbReference type="InterPro" id="IPR006549">
    <property type="entry name" value="HAD-SF_hydro_IIIA"/>
</dbReference>
<dbReference type="InterPro" id="IPR010023">
    <property type="entry name" value="KdsC_fam"/>
</dbReference>
<dbReference type="CDD" id="cd01630">
    <property type="entry name" value="HAD_KDO-like"/>
    <property type="match status" value="1"/>
</dbReference>
<keyword evidence="5 7" id="KW-0378">Hydrolase</keyword>
<evidence type="ECO:0000256" key="5">
    <source>
        <dbReference type="ARBA" id="ARBA00022801"/>
    </source>
</evidence>
<sequence length="187" mass="19892">MKALPNAIFKHELSDAVTAQARAIKLLILDVDGVLTNGEIYITASGEEIKAFNTLDGHGLKMLQKSGVQLAIITGRDAAGVAHRARGLGIDHYLAGIHDKRSAYLELIAKLGLQAEQCAYIGDDVVDLPVMVRCGLPIAVPSAHAWVVHYADYVTQAQAGNGAVREACEMIMAAQGSLQDALSAYIQ</sequence>